<organism evidence="2 3">
    <name type="scientific">Klebsiella phage Miami</name>
    <dbReference type="NCBI Taxonomy" id="2767581"/>
    <lineage>
        <taxon>Viruses</taxon>
        <taxon>Duplodnaviria</taxon>
        <taxon>Heunggongvirae</taxon>
        <taxon>Uroviricota</taxon>
        <taxon>Caudoviricetes</taxon>
        <taxon>Chimalliviridae</taxon>
        <taxon>Miamivirus</taxon>
        <taxon>Miamivirus miami</taxon>
    </lineage>
</organism>
<gene>
    <name evidence="2" type="ORF">CPT_Miami_193</name>
</gene>
<keyword evidence="3" id="KW-1185">Reference proteome</keyword>
<reference evidence="2 3" key="1">
    <citation type="submission" date="2020-07" db="EMBL/GenBank/DDBJ databases">
        <title>Complete genome sequence of Klebsiella pneumoniae phage Miami.</title>
        <authorList>
            <person name="Mora D.A."/>
            <person name="Lessor L."/>
            <person name="Gill J."/>
            <person name="Liu M."/>
        </authorList>
    </citation>
    <scope>NUCLEOTIDE SEQUENCE [LARGE SCALE GENOMIC DNA]</scope>
</reference>
<feature type="transmembrane region" description="Helical" evidence="1">
    <location>
        <begin position="6"/>
        <end position="23"/>
    </location>
</feature>
<evidence type="ECO:0000256" key="1">
    <source>
        <dbReference type="SAM" id="Phobius"/>
    </source>
</evidence>
<keyword evidence="1" id="KW-1133">Transmembrane helix</keyword>
<keyword evidence="1" id="KW-0812">Transmembrane</keyword>
<sequence>MVISNAVIVLVVWLTVIPLLIWETRNDGYKPLKRYIFIVIWPISAVGIFLHIVWQLLKYKGWK</sequence>
<protein>
    <submittedName>
        <fullName evidence="2">Uncharacterized protein</fullName>
    </submittedName>
</protein>
<accession>A0A873WGP5</accession>
<keyword evidence="1" id="KW-0472">Membrane</keyword>
<name>A0A873WGP5_9CAUD</name>
<evidence type="ECO:0000313" key="3">
    <source>
        <dbReference type="Proteomes" id="UP000662782"/>
    </source>
</evidence>
<dbReference type="Proteomes" id="UP000662782">
    <property type="component" value="Segment"/>
</dbReference>
<evidence type="ECO:0000313" key="2">
    <source>
        <dbReference type="EMBL" id="QPB09288.1"/>
    </source>
</evidence>
<feature type="transmembrane region" description="Helical" evidence="1">
    <location>
        <begin position="35"/>
        <end position="57"/>
    </location>
</feature>
<dbReference type="EMBL" id="MT701590">
    <property type="protein sequence ID" value="QPB09288.1"/>
    <property type="molecule type" value="Genomic_DNA"/>
</dbReference>
<proteinExistence type="predicted"/>